<name>A0A0F9AR11_9ZZZZ</name>
<dbReference type="InterPro" id="IPR038726">
    <property type="entry name" value="PDDEXK_AddAB-type"/>
</dbReference>
<reference evidence="2" key="1">
    <citation type="journal article" date="2015" name="Nature">
        <title>Complex archaea that bridge the gap between prokaryotes and eukaryotes.</title>
        <authorList>
            <person name="Spang A."/>
            <person name="Saw J.H."/>
            <person name="Jorgensen S.L."/>
            <person name="Zaremba-Niedzwiedzka K."/>
            <person name="Martijn J."/>
            <person name="Lind A.E."/>
            <person name="van Eijk R."/>
            <person name="Schleper C."/>
            <person name="Guy L."/>
            <person name="Ettema T.J."/>
        </authorList>
    </citation>
    <scope>NUCLEOTIDE SEQUENCE</scope>
</reference>
<dbReference type="Pfam" id="PF12705">
    <property type="entry name" value="PDDEXK_1"/>
    <property type="match status" value="1"/>
</dbReference>
<comment type="caution">
    <text evidence="2">The sequence shown here is derived from an EMBL/GenBank/DDBJ whole genome shotgun (WGS) entry which is preliminary data.</text>
</comment>
<evidence type="ECO:0000313" key="2">
    <source>
        <dbReference type="EMBL" id="KKL11870.1"/>
    </source>
</evidence>
<gene>
    <name evidence="2" type="ORF">LCGC14_2541440</name>
</gene>
<protein>
    <recommendedName>
        <fullName evidence="1">PD-(D/E)XK endonuclease-like domain-containing protein</fullName>
    </recommendedName>
</protein>
<sequence length="411" mass="46969">MSKRSVHVSASFIRAYNKCSQLCYLKYFLGLRTDHDTDPQRYGNRWHTCQEILGCSPGVCIDCAQKAVNDPECPLCGGIGFISKDRMELVVEYLNKYYAEVPPNKDRTEWLTERAKVMYGMAAYAWYYSEDEYKTLATELKFTLPVKNPETGATLPNCKLVGKIDKLVRNQNGIVMIMEHKTTSSSLNSDSTFWGNLRLNTQISMYIYAAQQLQLAGDLEMYGVKATDPLIQDCVFDGLHKPGINPKKLSQKDSKIFCETDGKDYYGQAFRINGSLGDGDDPLFIGGELAVWEPGVKEGTFTIRETPEMYGMRLMTDMSERPEFYFGRREVSRTKKDIENFQKKIYSVYQGYKFMCRTETWSKDEDQCEATYICEYTGLCYNGVDPTVGDIPGFKRIFEDKKDENAAENKV</sequence>
<evidence type="ECO:0000259" key="1">
    <source>
        <dbReference type="Pfam" id="PF12705"/>
    </source>
</evidence>
<dbReference type="AlphaFoldDB" id="A0A0F9AR11"/>
<accession>A0A0F9AR11</accession>
<feature type="domain" description="PD-(D/E)XK endonuclease-like" evidence="1">
    <location>
        <begin position="7"/>
        <end position="380"/>
    </location>
</feature>
<dbReference type="EMBL" id="LAZR01041485">
    <property type="protein sequence ID" value="KKL11870.1"/>
    <property type="molecule type" value="Genomic_DNA"/>
</dbReference>
<organism evidence="2">
    <name type="scientific">marine sediment metagenome</name>
    <dbReference type="NCBI Taxonomy" id="412755"/>
    <lineage>
        <taxon>unclassified sequences</taxon>
        <taxon>metagenomes</taxon>
        <taxon>ecological metagenomes</taxon>
    </lineage>
</organism>
<proteinExistence type="predicted"/>